<keyword evidence="2" id="KW-1133">Transmembrane helix</keyword>
<dbReference type="AlphaFoldDB" id="A0A8S9S784"/>
<feature type="transmembrane region" description="Helical" evidence="2">
    <location>
        <begin position="37"/>
        <end position="57"/>
    </location>
</feature>
<evidence type="ECO:0000256" key="2">
    <source>
        <dbReference type="SAM" id="Phobius"/>
    </source>
</evidence>
<feature type="compositionally biased region" description="Basic and acidic residues" evidence="1">
    <location>
        <begin position="106"/>
        <end position="115"/>
    </location>
</feature>
<gene>
    <name evidence="4" type="ORF">F2Q69_00027340</name>
</gene>
<protein>
    <submittedName>
        <fullName evidence="4">Uncharacterized protein</fullName>
    </submittedName>
</protein>
<reference evidence="4" key="1">
    <citation type="submission" date="2019-12" db="EMBL/GenBank/DDBJ databases">
        <title>Genome sequencing and annotation of Brassica cretica.</title>
        <authorList>
            <person name="Studholme D.J."/>
            <person name="Sarris P."/>
        </authorList>
    </citation>
    <scope>NUCLEOTIDE SEQUENCE</scope>
    <source>
        <strain evidence="4">PFS-109/04</strain>
        <tissue evidence="4">Leaf</tissue>
    </source>
</reference>
<keyword evidence="3" id="KW-0732">Signal</keyword>
<proteinExistence type="predicted"/>
<name>A0A8S9S784_BRACR</name>
<organism evidence="4 5">
    <name type="scientific">Brassica cretica</name>
    <name type="common">Mustard</name>
    <dbReference type="NCBI Taxonomy" id="69181"/>
    <lineage>
        <taxon>Eukaryota</taxon>
        <taxon>Viridiplantae</taxon>
        <taxon>Streptophyta</taxon>
        <taxon>Embryophyta</taxon>
        <taxon>Tracheophyta</taxon>
        <taxon>Spermatophyta</taxon>
        <taxon>Magnoliopsida</taxon>
        <taxon>eudicotyledons</taxon>
        <taxon>Gunneridae</taxon>
        <taxon>Pentapetalae</taxon>
        <taxon>rosids</taxon>
        <taxon>malvids</taxon>
        <taxon>Brassicales</taxon>
        <taxon>Brassicaceae</taxon>
        <taxon>Brassiceae</taxon>
        <taxon>Brassica</taxon>
    </lineage>
</organism>
<feature type="region of interest" description="Disordered" evidence="1">
    <location>
        <begin position="105"/>
        <end position="145"/>
    </location>
</feature>
<evidence type="ECO:0000256" key="3">
    <source>
        <dbReference type="SAM" id="SignalP"/>
    </source>
</evidence>
<comment type="caution">
    <text evidence="4">The sequence shown here is derived from an EMBL/GenBank/DDBJ whole genome shotgun (WGS) entry which is preliminary data.</text>
</comment>
<dbReference type="EMBL" id="QGKX02000088">
    <property type="protein sequence ID" value="KAF3588102.1"/>
    <property type="molecule type" value="Genomic_DNA"/>
</dbReference>
<evidence type="ECO:0000256" key="1">
    <source>
        <dbReference type="SAM" id="MobiDB-lite"/>
    </source>
</evidence>
<feature type="chain" id="PRO_5035713487" evidence="3">
    <location>
        <begin position="22"/>
        <end position="145"/>
    </location>
</feature>
<evidence type="ECO:0000313" key="5">
    <source>
        <dbReference type="Proteomes" id="UP000712600"/>
    </source>
</evidence>
<sequence length="145" mass="16268">MVMSRLCFYSSFLLLLRFVAAQSSSYEQGTGFNPTTAIVMIVLVSVFFSLGCVSVYMRRCLEQALGIDDGRSGDPGNWLNVIIGRAEHGSDITERRHEVAPNYLSERPRWSDPEKSLAISSRWKLKTDPERPIRATTPGRSRSPV</sequence>
<feature type="signal peptide" evidence="3">
    <location>
        <begin position="1"/>
        <end position="21"/>
    </location>
</feature>
<keyword evidence="2" id="KW-0812">Transmembrane</keyword>
<keyword evidence="2" id="KW-0472">Membrane</keyword>
<dbReference type="Proteomes" id="UP000712600">
    <property type="component" value="Unassembled WGS sequence"/>
</dbReference>
<accession>A0A8S9S784</accession>
<evidence type="ECO:0000313" key="4">
    <source>
        <dbReference type="EMBL" id="KAF3588102.1"/>
    </source>
</evidence>